<dbReference type="InterPro" id="IPR003797">
    <property type="entry name" value="DegV"/>
</dbReference>
<evidence type="ECO:0000313" key="5">
    <source>
        <dbReference type="Proteomes" id="UP001319060"/>
    </source>
</evidence>
<dbReference type="PROSITE" id="PS51482">
    <property type="entry name" value="DEGV"/>
    <property type="match status" value="1"/>
</dbReference>
<dbReference type="Proteomes" id="UP001319060">
    <property type="component" value="Unassembled WGS sequence"/>
</dbReference>
<evidence type="ECO:0000256" key="1">
    <source>
        <dbReference type="ARBA" id="ARBA00003238"/>
    </source>
</evidence>
<evidence type="ECO:0000313" key="4">
    <source>
        <dbReference type="EMBL" id="MBN3546136.1"/>
    </source>
</evidence>
<evidence type="ECO:0000256" key="2">
    <source>
        <dbReference type="ARBA" id="ARBA00023121"/>
    </source>
</evidence>
<keyword evidence="2" id="KW-0446">Lipid-binding</keyword>
<comment type="caution">
    <text evidence="4">The sequence shown here is derived from an EMBL/GenBank/DDBJ whole genome shotgun (WGS) entry which is preliminary data.</text>
</comment>
<dbReference type="InterPro" id="IPR050270">
    <property type="entry name" value="DegV_domain_contain"/>
</dbReference>
<dbReference type="Gene3D" id="3.40.50.10170">
    <property type="match status" value="1"/>
</dbReference>
<dbReference type="PANTHER" id="PTHR33434">
    <property type="entry name" value="DEGV DOMAIN-CONTAINING PROTEIN DR_1986-RELATED"/>
    <property type="match status" value="1"/>
</dbReference>
<accession>A0ABS2ZEC4</accession>
<evidence type="ECO:0000256" key="3">
    <source>
        <dbReference type="SAM" id="Phobius"/>
    </source>
</evidence>
<keyword evidence="3" id="KW-1133">Transmembrane helix</keyword>
<dbReference type="InterPro" id="IPR043168">
    <property type="entry name" value="DegV_C"/>
</dbReference>
<organism evidence="4 5">
    <name type="scientific">Fictibacillus barbaricus</name>
    <dbReference type="NCBI Taxonomy" id="182136"/>
    <lineage>
        <taxon>Bacteria</taxon>
        <taxon>Bacillati</taxon>
        <taxon>Bacillota</taxon>
        <taxon>Bacilli</taxon>
        <taxon>Bacillales</taxon>
        <taxon>Fictibacillaceae</taxon>
        <taxon>Fictibacillus</taxon>
    </lineage>
</organism>
<feature type="transmembrane region" description="Helical" evidence="3">
    <location>
        <begin position="259"/>
        <end position="282"/>
    </location>
</feature>
<keyword evidence="3" id="KW-0472">Membrane</keyword>
<sequence length="289" mass="31979">MTMITIITDTGSDLPKQILDEYEITMLPLVVQVNNEEFLDRSNIEPKQLYTHMKEGSVPKTAQVPPSIIKETLTSFARNGQSAIYITLSSGISGTYQTAVLMKNEVLEDFPDAEIEVFDSQAASLGYGLMVYEAAKEAKEGRSFNEIIHTLNHYRDHLEHIFTVDDLEYLLRGGRVSKTAAVMGTLLKIKPVLHMEDGKLFPLEKLRGKKKVLGRMVEIMKERAATLDNITIGISHADDTETAQALKELIIEETGNKNILITMIGCAIGAHAGPGTIALFFLNTPKKVS</sequence>
<gene>
    <name evidence="4" type="ORF">JYA64_12580</name>
</gene>
<proteinExistence type="predicted"/>
<dbReference type="Pfam" id="PF02645">
    <property type="entry name" value="DegV"/>
    <property type="match status" value="1"/>
</dbReference>
<dbReference type="PANTHER" id="PTHR33434:SF3">
    <property type="entry name" value="DEGV DOMAIN-CONTAINING PROTEIN YITS"/>
    <property type="match status" value="1"/>
</dbReference>
<name>A0ABS2ZEC4_9BACL</name>
<dbReference type="EMBL" id="JAFHKS010000043">
    <property type="protein sequence ID" value="MBN3546136.1"/>
    <property type="molecule type" value="Genomic_DNA"/>
</dbReference>
<dbReference type="SUPFAM" id="SSF82549">
    <property type="entry name" value="DAK1/DegV-like"/>
    <property type="match status" value="1"/>
</dbReference>
<dbReference type="NCBIfam" id="TIGR00762">
    <property type="entry name" value="DegV"/>
    <property type="match status" value="1"/>
</dbReference>
<comment type="function">
    <text evidence="1">May bind long-chain fatty acids, such as palmitate, and may play a role in lipid transport or fatty acid metabolism.</text>
</comment>
<protein>
    <submittedName>
        <fullName evidence="4">DegV family protein</fullName>
    </submittedName>
</protein>
<keyword evidence="5" id="KW-1185">Reference proteome</keyword>
<dbReference type="Gene3D" id="3.30.1180.10">
    <property type="match status" value="1"/>
</dbReference>
<reference evidence="4 5" key="1">
    <citation type="submission" date="2021-01" db="EMBL/GenBank/DDBJ databases">
        <title>Genome Sequencing of Type Strains.</title>
        <authorList>
            <person name="Lemaire J.F."/>
            <person name="Inderbitzin P."/>
            <person name="Collins S.B."/>
            <person name="Wespe N."/>
            <person name="Knight-Connoni V."/>
        </authorList>
    </citation>
    <scope>NUCLEOTIDE SEQUENCE [LARGE SCALE GENOMIC DNA]</scope>
    <source>
        <strain evidence="4 5">DSM 14730</strain>
    </source>
</reference>
<keyword evidence="3" id="KW-0812">Transmembrane</keyword>